<feature type="domain" description="HMG box" evidence="8">
    <location>
        <begin position="270"/>
        <end position="344"/>
    </location>
</feature>
<dbReference type="SMART" id="SM00398">
    <property type="entry name" value="HMG"/>
    <property type="match status" value="1"/>
</dbReference>
<dbReference type="PANTHER" id="PTHR13255">
    <property type="entry name" value="ATAXIN-10"/>
    <property type="match status" value="1"/>
</dbReference>
<dbReference type="InterPro" id="IPR008758">
    <property type="entry name" value="Peptidase_S28"/>
</dbReference>
<comment type="caution">
    <text evidence="9">The sequence shown here is derived from an EMBL/GenBank/DDBJ whole genome shotgun (WGS) entry which is preliminary data.</text>
</comment>
<dbReference type="Proteomes" id="UP001280581">
    <property type="component" value="Unassembled WGS sequence"/>
</dbReference>
<protein>
    <recommendedName>
        <fullName evidence="5">Ataxin-10 homolog</fullName>
    </recommendedName>
    <alternativeName>
        <fullName evidence="6">Copper transport protein 86</fullName>
    </alternativeName>
</protein>
<dbReference type="GO" id="GO:0051301">
    <property type="term" value="P:cell division"/>
    <property type="evidence" value="ECO:0007669"/>
    <property type="project" value="UniProtKB-KW"/>
</dbReference>
<accession>A0AAN6RKP9</accession>
<dbReference type="InterPro" id="IPR011989">
    <property type="entry name" value="ARM-like"/>
</dbReference>
<keyword evidence="10" id="KW-1185">Reference proteome</keyword>
<sequence length="1537" mass="172824">MDDDMAEPQDPAKLYLTRLRLALAPYTVHFQSPGYIKDEALRLLERDVVKKTLEESRRSFELREELGFSDLFWDDLAGVVKAAIPSLERRCFAAPDPATPEYEGLSGPLIASYSPSLLRDLERLNQLVSIARNVLVVGEAVQDLSAARLFDKDIFALINVCVRVTARGYDGEAGTADEDKWQGVINAYKKLLITCLQFLNNLIARNEQRKLMLWIELFDSHLDSELPNFADMKSRMDFLYRLEKNPELSDEPGHTAPQHVARGPDAFKIPQQPASSPFLLYIGEIGAEVKKSLLKLGEKAGANEIASECKRQWQTMTEEEKNKWNMRYADVVARYRDEITQSSAYKQVLEQQAKNQESVQALAQSINQLQVEVDRMRSSIAASNNEAPESSEEQKERSLRAHSIYNPSLNRSSPAGEVDFRVTYPPAFGADILQNGKEDLLKRLEPDPDRPAALTSNVASPTSPPPEEDDNDDDYDDASDEGHGLLTDVPLILGPTEIEVLPMIIMGGIVEPTEGQPGYNPDPNLFSSIRSMHSVRCHLLLAQDNGRNLLRELLIFVAAWDLREEELYFKFMVKIMEAILANGLLPFAYHAFRESESKDIISPAQAVIMKLLTNIFRARQSRTPVKSMLKGSSTPVDQGDAHMVNFLLTEFRRHIIPQTCALIFLQGQIRAGHAQPEDFPLNLWDMERMYEGVYQYLEFFAILTEHETWKSMLSNWEVANELVTLLKELDAAIPKGQISIPPLTAAARNPTPAPPSETEPQPVAVERPYDTSANTTAPEGYMPSPRPYIDEAQDEPSEFEWRNLKKLAVLVLSSLVWKNRQVQDQIRPLGGIEAVLNCCSYDEHNPYIREHAIMCLRFLMEGNKENQDHIRALERYEKEKEKEGSAPVEPPTVPQVAQPATNKPPVSVRVPDEVLDQQGYETFMDSKGQVMLRKREIKPPVVGSAGKGKTKLEARDPKDLEQLVQQVMRELPARVQGVKHDAEKAAALAKLDREFDGPGRHVLILKPAFRIWSGYRNNRSQERDKPSRALKDSNIGFIASHEAETTIDHLHDEARYEPHTNGTFTQRYFFESSYYKPGGPVFLYIGGETSGESRLSNLQNGIIHILMEATNGLGVVLENRYYGKSWPTNTSSTDDLRFLTTDQTIADNVYFAQHAKFPGVNTTEDLNAPHTPWILYGGSLAGGQTSFSLKKYNDLFAGGIAASAPAFAKWEYPEWYNPILKYGPSDCISRLVGIIDKIDEVIDSGHKEAIQQVKEVFGLGDVKDIRDFAQAISYPLGGPFDYPLGTWQELNWNPADDSQDFYQFCSNITNTAAPANVTAVDKQLANYTQGEPWTGLGNYAAFIKRAIVPLCTTGRLDTTDEGCFNTQNATYWSNPANDAGRSYLYTSCTELGSFISAPKTGPSLISRVLNGSYMQSWCDQSFPPGKYSSIPPRPDTHTINKYGGYDIQAPKLALIDGEADVWVDLTYHSHQKPGIRISSDKHPSYLIAGAGHHWDSTRRTGVKSVYDEPDYIREAHLWEIRTVKRWVKEHWERKGGY</sequence>
<feature type="region of interest" description="Disordered" evidence="7">
    <location>
        <begin position="442"/>
        <end position="481"/>
    </location>
</feature>
<dbReference type="PANTHER" id="PTHR13255:SF0">
    <property type="entry name" value="ATAXIN-10"/>
    <property type="match status" value="1"/>
</dbReference>
<evidence type="ECO:0000256" key="4">
    <source>
        <dbReference type="ARBA" id="ARBA00044746"/>
    </source>
</evidence>
<dbReference type="SUPFAM" id="SSF48371">
    <property type="entry name" value="ARM repeat"/>
    <property type="match status" value="1"/>
</dbReference>
<name>A0AAN6RKP9_9PLEO</name>
<dbReference type="InterPro" id="IPR036910">
    <property type="entry name" value="HMG_box_dom_sf"/>
</dbReference>
<dbReference type="SUPFAM" id="SSF47095">
    <property type="entry name" value="HMG-box"/>
    <property type="match status" value="1"/>
</dbReference>
<evidence type="ECO:0000256" key="6">
    <source>
        <dbReference type="ARBA" id="ARBA00044805"/>
    </source>
</evidence>
<gene>
    <name evidence="9" type="ORF">GRF29_19g689580</name>
</gene>
<evidence type="ECO:0000256" key="7">
    <source>
        <dbReference type="SAM" id="MobiDB-lite"/>
    </source>
</evidence>
<keyword evidence="2" id="KW-0132">Cell division</keyword>
<dbReference type="CDD" id="cd00084">
    <property type="entry name" value="HMG-box_SF"/>
    <property type="match status" value="1"/>
</dbReference>
<dbReference type="GO" id="GO:0070008">
    <property type="term" value="F:serine-type exopeptidase activity"/>
    <property type="evidence" value="ECO:0007669"/>
    <property type="project" value="InterPro"/>
</dbReference>
<dbReference type="InterPro" id="IPR051374">
    <property type="entry name" value="Ataxin-10/CTR86_families"/>
</dbReference>
<comment type="similarity">
    <text evidence="1">Belongs to the ataxin-10 family.</text>
</comment>
<feature type="region of interest" description="Disordered" evidence="7">
    <location>
        <begin position="743"/>
        <end position="791"/>
    </location>
</feature>
<evidence type="ECO:0000259" key="8">
    <source>
        <dbReference type="SMART" id="SM00398"/>
    </source>
</evidence>
<dbReference type="InterPro" id="IPR029058">
    <property type="entry name" value="AB_hydrolase_fold"/>
</dbReference>
<reference evidence="9 10" key="1">
    <citation type="submission" date="2021-02" db="EMBL/GenBank/DDBJ databases">
        <title>Genome assembly of Pseudopithomyces chartarum.</title>
        <authorList>
            <person name="Jauregui R."/>
            <person name="Singh J."/>
            <person name="Voisey C."/>
        </authorList>
    </citation>
    <scope>NUCLEOTIDE SEQUENCE [LARGE SCALE GENOMIC DNA]</scope>
    <source>
        <strain evidence="9 10">AGR01</strain>
    </source>
</reference>
<dbReference type="Gene3D" id="3.40.50.1820">
    <property type="entry name" value="alpha/beta hydrolase"/>
    <property type="match status" value="2"/>
</dbReference>
<dbReference type="GO" id="GO:0006508">
    <property type="term" value="P:proteolysis"/>
    <property type="evidence" value="ECO:0007669"/>
    <property type="project" value="InterPro"/>
</dbReference>
<evidence type="ECO:0000256" key="2">
    <source>
        <dbReference type="ARBA" id="ARBA00022618"/>
    </source>
</evidence>
<dbReference type="Pfam" id="PF09759">
    <property type="entry name" value="Atx10homo_assoc"/>
    <property type="match status" value="1"/>
</dbReference>
<dbReference type="InterPro" id="IPR016024">
    <property type="entry name" value="ARM-type_fold"/>
</dbReference>
<feature type="region of interest" description="Disordered" evidence="7">
    <location>
        <begin position="381"/>
        <end position="417"/>
    </location>
</feature>
<dbReference type="InterPro" id="IPR009071">
    <property type="entry name" value="HMG_box_dom"/>
</dbReference>
<organism evidence="9 10">
    <name type="scientific">Pseudopithomyces chartarum</name>
    <dbReference type="NCBI Taxonomy" id="1892770"/>
    <lineage>
        <taxon>Eukaryota</taxon>
        <taxon>Fungi</taxon>
        <taxon>Dikarya</taxon>
        <taxon>Ascomycota</taxon>
        <taxon>Pezizomycotina</taxon>
        <taxon>Dothideomycetes</taxon>
        <taxon>Pleosporomycetidae</taxon>
        <taxon>Pleosporales</taxon>
        <taxon>Massarineae</taxon>
        <taxon>Didymosphaeriaceae</taxon>
        <taxon>Pseudopithomyces</taxon>
    </lineage>
</organism>
<dbReference type="EMBL" id="WVTA01000003">
    <property type="protein sequence ID" value="KAK3214596.1"/>
    <property type="molecule type" value="Genomic_DNA"/>
</dbReference>
<evidence type="ECO:0000256" key="5">
    <source>
        <dbReference type="ARBA" id="ARBA00044801"/>
    </source>
</evidence>
<evidence type="ECO:0000313" key="9">
    <source>
        <dbReference type="EMBL" id="KAK3214596.1"/>
    </source>
</evidence>
<evidence type="ECO:0000256" key="3">
    <source>
        <dbReference type="ARBA" id="ARBA00023306"/>
    </source>
</evidence>
<dbReference type="GO" id="GO:0005829">
    <property type="term" value="C:cytosol"/>
    <property type="evidence" value="ECO:0007669"/>
    <property type="project" value="TreeGrafter"/>
</dbReference>
<dbReference type="SUPFAM" id="SSF53474">
    <property type="entry name" value="alpha/beta-Hydrolases"/>
    <property type="match status" value="1"/>
</dbReference>
<feature type="compositionally biased region" description="Acidic residues" evidence="7">
    <location>
        <begin position="466"/>
        <end position="479"/>
    </location>
</feature>
<dbReference type="Pfam" id="PF05577">
    <property type="entry name" value="Peptidase_S28"/>
    <property type="match status" value="1"/>
</dbReference>
<comment type="function">
    <text evidence="4">May play a role in the regulation of cytokinesis.</text>
</comment>
<dbReference type="InterPro" id="IPR019156">
    <property type="entry name" value="Ataxin-10_domain"/>
</dbReference>
<evidence type="ECO:0000256" key="1">
    <source>
        <dbReference type="ARBA" id="ARBA00008384"/>
    </source>
</evidence>
<feature type="region of interest" description="Disordered" evidence="7">
    <location>
        <begin position="877"/>
        <end position="907"/>
    </location>
</feature>
<keyword evidence="3" id="KW-0131">Cell cycle</keyword>
<dbReference type="Gene3D" id="1.25.10.10">
    <property type="entry name" value="Leucine-rich Repeat Variant"/>
    <property type="match status" value="1"/>
</dbReference>
<dbReference type="Gene3D" id="1.10.30.10">
    <property type="entry name" value="High mobility group box domain"/>
    <property type="match status" value="1"/>
</dbReference>
<evidence type="ECO:0000313" key="10">
    <source>
        <dbReference type="Proteomes" id="UP001280581"/>
    </source>
</evidence>
<proteinExistence type="inferred from homology"/>